<dbReference type="Pfam" id="PF01297">
    <property type="entry name" value="ZnuA"/>
    <property type="match status" value="1"/>
</dbReference>
<feature type="region of interest" description="Disordered" evidence="6">
    <location>
        <begin position="150"/>
        <end position="178"/>
    </location>
</feature>
<organism evidence="7 8">
    <name type="scientific">Halochromatium glycolicum</name>
    <dbReference type="NCBI Taxonomy" id="85075"/>
    <lineage>
        <taxon>Bacteria</taxon>
        <taxon>Pseudomonadati</taxon>
        <taxon>Pseudomonadota</taxon>
        <taxon>Gammaproteobacteria</taxon>
        <taxon>Chromatiales</taxon>
        <taxon>Chromatiaceae</taxon>
        <taxon>Halochromatium</taxon>
    </lineage>
</organism>
<evidence type="ECO:0000256" key="6">
    <source>
        <dbReference type="SAM" id="MobiDB-lite"/>
    </source>
</evidence>
<reference evidence="7" key="1">
    <citation type="submission" date="2017-08" db="EMBL/GenBank/DDBJ databases">
        <authorList>
            <person name="Imhoff J.F."/>
            <person name="Rahn T."/>
            <person name="Kuenzel S."/>
            <person name="Neulinger S.C."/>
        </authorList>
    </citation>
    <scope>NUCLEOTIDE SEQUENCE</scope>
    <source>
        <strain evidence="7">DSM 11080</strain>
    </source>
</reference>
<evidence type="ECO:0000313" key="7">
    <source>
        <dbReference type="EMBL" id="MBK1704438.1"/>
    </source>
</evidence>
<dbReference type="PANTHER" id="PTHR42953:SF3">
    <property type="entry name" value="HIGH-AFFINITY ZINC UPTAKE SYSTEM PROTEIN ZNUA"/>
    <property type="match status" value="1"/>
</dbReference>
<evidence type="ECO:0000256" key="4">
    <source>
        <dbReference type="ARBA" id="ARBA00022729"/>
    </source>
</evidence>
<gene>
    <name evidence="7" type="ORF">CKO40_07785</name>
</gene>
<reference evidence="7" key="2">
    <citation type="journal article" date="2020" name="Microorganisms">
        <title>Osmotic Adaptation and Compatible Solute Biosynthesis of Phototrophic Bacteria as Revealed from Genome Analyses.</title>
        <authorList>
            <person name="Imhoff J.F."/>
            <person name="Rahn T."/>
            <person name="Kunzel S."/>
            <person name="Keller A."/>
            <person name="Neulinger S.C."/>
        </authorList>
    </citation>
    <scope>NUCLEOTIDE SEQUENCE</scope>
    <source>
        <strain evidence="7">DSM 11080</strain>
    </source>
</reference>
<dbReference type="InterPro" id="IPR050492">
    <property type="entry name" value="Bact_metal-bind_prot9"/>
</dbReference>
<sequence>MTICWNSATEHKAGCPPRFLLYYFVHQPEHRISSTIVRPSILPLALLLGISHSPVFAAEETVLQVFASVLPVQTFVDEVGDGRVETRVMVVPGQSPATYDPSPKQVAALADAELYVRVGVPFEDAWMKRIRAANPAMAVLDLRDGLDLRPQTAHDHGADDAHGHHHHEHEAMDPHIWTSPPNVRTMLVSIRDQLTALDPDGSSVYERNRQRYDAELQRLDTWLEETLSDLDHRAFLVYHPAWGYFADTYGLEQVPIERAGKEPGPRRLSALIEQAKAVGARAIFVQPEFDQRIAEQIARSIDGRVEVATPLAVDYVANLKRFARILVDANQAPETAKTTAPDGH</sequence>
<dbReference type="PANTHER" id="PTHR42953">
    <property type="entry name" value="HIGH-AFFINITY ZINC UPTAKE SYSTEM PROTEIN ZNUA-RELATED"/>
    <property type="match status" value="1"/>
</dbReference>
<evidence type="ECO:0000256" key="5">
    <source>
        <dbReference type="ARBA" id="ARBA00022906"/>
    </source>
</evidence>
<dbReference type="AlphaFoldDB" id="A0AAJ0U364"/>
<proteinExistence type="inferred from homology"/>
<dbReference type="EMBL" id="NRSJ01000010">
    <property type="protein sequence ID" value="MBK1704438.1"/>
    <property type="molecule type" value="Genomic_DNA"/>
</dbReference>
<dbReference type="Proteomes" id="UP001296776">
    <property type="component" value="Unassembled WGS sequence"/>
</dbReference>
<accession>A0AAJ0U364</accession>
<dbReference type="Gene3D" id="3.40.50.1980">
    <property type="entry name" value="Nitrogenase molybdenum iron protein domain"/>
    <property type="match status" value="2"/>
</dbReference>
<keyword evidence="5" id="KW-0864">Zinc transport</keyword>
<keyword evidence="3" id="KW-0813">Transport</keyword>
<dbReference type="InterPro" id="IPR006127">
    <property type="entry name" value="ZnuA-like"/>
</dbReference>
<keyword evidence="4" id="KW-0732">Signal</keyword>
<comment type="caution">
    <text evidence="7">The sequence shown here is derived from an EMBL/GenBank/DDBJ whole genome shotgun (WGS) entry which is preliminary data.</text>
</comment>
<evidence type="ECO:0000256" key="3">
    <source>
        <dbReference type="ARBA" id="ARBA00022448"/>
    </source>
</evidence>
<feature type="compositionally biased region" description="Basic and acidic residues" evidence="6">
    <location>
        <begin position="150"/>
        <end position="173"/>
    </location>
</feature>
<dbReference type="SUPFAM" id="SSF53807">
    <property type="entry name" value="Helical backbone' metal receptor"/>
    <property type="match status" value="1"/>
</dbReference>
<dbReference type="GO" id="GO:0006829">
    <property type="term" value="P:zinc ion transport"/>
    <property type="evidence" value="ECO:0007669"/>
    <property type="project" value="UniProtKB-KW"/>
</dbReference>
<name>A0AAJ0U364_9GAMM</name>
<evidence type="ECO:0000256" key="2">
    <source>
        <dbReference type="ARBA" id="ARBA00015915"/>
    </source>
</evidence>
<keyword evidence="8" id="KW-1185">Reference proteome</keyword>
<evidence type="ECO:0000313" key="8">
    <source>
        <dbReference type="Proteomes" id="UP001296776"/>
    </source>
</evidence>
<keyword evidence="5" id="KW-0406">Ion transport</keyword>
<dbReference type="GO" id="GO:0046872">
    <property type="term" value="F:metal ion binding"/>
    <property type="evidence" value="ECO:0007669"/>
    <property type="project" value="InterPro"/>
</dbReference>
<keyword evidence="5" id="KW-0862">Zinc</keyword>
<evidence type="ECO:0000256" key="1">
    <source>
        <dbReference type="ARBA" id="ARBA00011028"/>
    </source>
</evidence>
<protein>
    <recommendedName>
        <fullName evidence="2">High-affinity zinc uptake system protein ZnuA</fullName>
    </recommendedName>
</protein>
<comment type="similarity">
    <text evidence="1">Belongs to the bacterial solute-binding protein 9 family.</text>
</comment>